<evidence type="ECO:0000313" key="4">
    <source>
        <dbReference type="EMBL" id="MFC6036889.1"/>
    </source>
</evidence>
<organism evidence="4 5">
    <name type="scientific">Hyphococcus aureus</name>
    <dbReference type="NCBI Taxonomy" id="2666033"/>
    <lineage>
        <taxon>Bacteria</taxon>
        <taxon>Pseudomonadati</taxon>
        <taxon>Pseudomonadota</taxon>
        <taxon>Alphaproteobacteria</taxon>
        <taxon>Parvularculales</taxon>
        <taxon>Parvularculaceae</taxon>
        <taxon>Hyphococcus</taxon>
    </lineage>
</organism>
<dbReference type="RefSeq" id="WP_379881861.1">
    <property type="nucleotide sequence ID" value="NZ_JBHPON010000002.1"/>
</dbReference>
<comment type="similarity">
    <text evidence="1">Belongs to the YciI family.</text>
</comment>
<accession>A0ABW1KZE4</accession>
<dbReference type="PANTHER" id="PTHR35174">
    <property type="entry name" value="BLL7171 PROTEIN-RELATED"/>
    <property type="match status" value="1"/>
</dbReference>
<comment type="caution">
    <text evidence="4">The sequence shown here is derived from an EMBL/GenBank/DDBJ whole genome shotgun (WGS) entry which is preliminary data.</text>
</comment>
<sequence>MNYLLMLYDNEDEWAAMEDEKRNGILGSYFAYTDALRDAGAYVDGNPLEHSKEGKRARQGRVEDGPFADGKETLGGYYLIEAPDLDAALDWAARCPCASFGYVEVRPVWNVGG</sequence>
<feature type="domain" description="YCII-related" evidence="3">
    <location>
        <begin position="1"/>
        <end position="110"/>
    </location>
</feature>
<dbReference type="SUPFAM" id="SSF54909">
    <property type="entry name" value="Dimeric alpha+beta barrel"/>
    <property type="match status" value="1"/>
</dbReference>
<reference evidence="4 5" key="1">
    <citation type="submission" date="2024-09" db="EMBL/GenBank/DDBJ databases">
        <authorList>
            <person name="Zhang Z.-H."/>
        </authorList>
    </citation>
    <scope>NUCLEOTIDE SEQUENCE [LARGE SCALE GENOMIC DNA]</scope>
    <source>
        <strain evidence="4 5">HHTR114</strain>
    </source>
</reference>
<dbReference type="InterPro" id="IPR011008">
    <property type="entry name" value="Dimeric_a/b-barrel"/>
</dbReference>
<dbReference type="Pfam" id="PF03795">
    <property type="entry name" value="YCII"/>
    <property type="match status" value="1"/>
</dbReference>
<gene>
    <name evidence="4" type="ORF">ACFMB1_15125</name>
</gene>
<dbReference type="Gene3D" id="3.30.70.1060">
    <property type="entry name" value="Dimeric alpha+beta barrel"/>
    <property type="match status" value="1"/>
</dbReference>
<proteinExistence type="inferred from homology"/>
<dbReference type="Proteomes" id="UP001596116">
    <property type="component" value="Unassembled WGS sequence"/>
</dbReference>
<dbReference type="InterPro" id="IPR005545">
    <property type="entry name" value="YCII"/>
</dbReference>
<evidence type="ECO:0000256" key="2">
    <source>
        <dbReference type="SAM" id="MobiDB-lite"/>
    </source>
</evidence>
<name>A0ABW1KZE4_9PROT</name>
<evidence type="ECO:0000259" key="3">
    <source>
        <dbReference type="Pfam" id="PF03795"/>
    </source>
</evidence>
<evidence type="ECO:0000313" key="5">
    <source>
        <dbReference type="Proteomes" id="UP001596116"/>
    </source>
</evidence>
<evidence type="ECO:0000256" key="1">
    <source>
        <dbReference type="ARBA" id="ARBA00007689"/>
    </source>
</evidence>
<feature type="region of interest" description="Disordered" evidence="2">
    <location>
        <begin position="47"/>
        <end position="70"/>
    </location>
</feature>
<dbReference type="EMBL" id="JBHPON010000002">
    <property type="protein sequence ID" value="MFC6036889.1"/>
    <property type="molecule type" value="Genomic_DNA"/>
</dbReference>
<keyword evidence="5" id="KW-1185">Reference proteome</keyword>
<dbReference type="PANTHER" id="PTHR35174:SF3">
    <property type="entry name" value="BLL7171 PROTEIN"/>
    <property type="match status" value="1"/>
</dbReference>
<protein>
    <submittedName>
        <fullName evidence="4">YciI family protein</fullName>
    </submittedName>
</protein>